<evidence type="ECO:0008006" key="5">
    <source>
        <dbReference type="Google" id="ProtNLM"/>
    </source>
</evidence>
<evidence type="ECO:0000313" key="4">
    <source>
        <dbReference type="Proteomes" id="UP000631300"/>
    </source>
</evidence>
<accession>A0A918MWS7</accession>
<dbReference type="Gene3D" id="2.60.40.10">
    <property type="entry name" value="Immunoglobulins"/>
    <property type="match status" value="1"/>
</dbReference>
<reference evidence="3" key="2">
    <citation type="submission" date="2020-09" db="EMBL/GenBank/DDBJ databases">
        <authorList>
            <person name="Sun Q."/>
            <person name="Kim S."/>
        </authorList>
    </citation>
    <scope>NUCLEOTIDE SEQUENCE</scope>
    <source>
        <strain evidence="3">KCTC 22164</strain>
    </source>
</reference>
<keyword evidence="2" id="KW-0732">Signal</keyword>
<dbReference type="Pfam" id="PF22352">
    <property type="entry name" value="K319L-like_PKD"/>
    <property type="match status" value="1"/>
</dbReference>
<comment type="caution">
    <text evidence="3">The sequence shown here is derived from an EMBL/GenBank/DDBJ whole genome shotgun (WGS) entry which is preliminary data.</text>
</comment>
<gene>
    <name evidence="3" type="ORF">GCM10007391_13640</name>
</gene>
<name>A0A918MWS7_9ALTE</name>
<organism evidence="3 4">
    <name type="scientific">Alteromonas halophila</name>
    <dbReference type="NCBI Taxonomy" id="516698"/>
    <lineage>
        <taxon>Bacteria</taxon>
        <taxon>Pseudomonadati</taxon>
        <taxon>Pseudomonadota</taxon>
        <taxon>Gammaproteobacteria</taxon>
        <taxon>Alteromonadales</taxon>
        <taxon>Alteromonadaceae</taxon>
        <taxon>Alteromonas/Salinimonas group</taxon>
        <taxon>Alteromonas</taxon>
    </lineage>
</organism>
<dbReference type="AlphaFoldDB" id="A0A918MWS7"/>
<sequence length="285" mass="30718">MKKHAVLSARRSLIALALASVLTACGGSDDNDVTTTPQPEPQPSNEAPVAEIVAPATLSERDSAVFDGSSSSDTDGSIDSYDWSLDVGDYAGGAITMTRDGATAELFAGEIAESVTVTITLSVTDDDGETTESSVTVTIDEIDAARLPAMPATPDNTVNGEDADDDGVRDDIEIAIYERFPLDTHKREVSRRAASVYQQMLEVGLNGSDIEVTDVAEDVVKMVRCYNLENAFSAEDARKERKLLRALMLNTEERRAAAQAFDQKMSGRVQRSLPVTSNYCRLEQN</sequence>
<protein>
    <recommendedName>
        <fullName evidence="5">PKD/Chitinase domain-containing protein</fullName>
    </recommendedName>
</protein>
<feature type="region of interest" description="Disordered" evidence="1">
    <location>
        <begin position="27"/>
        <end position="48"/>
    </location>
</feature>
<evidence type="ECO:0000256" key="2">
    <source>
        <dbReference type="SAM" id="SignalP"/>
    </source>
</evidence>
<proteinExistence type="predicted"/>
<dbReference type="EMBL" id="BMXP01000002">
    <property type="protein sequence ID" value="GGW81690.1"/>
    <property type="molecule type" value="Genomic_DNA"/>
</dbReference>
<evidence type="ECO:0000256" key="1">
    <source>
        <dbReference type="SAM" id="MobiDB-lite"/>
    </source>
</evidence>
<dbReference type="RefSeq" id="WP_189404660.1">
    <property type="nucleotide sequence ID" value="NZ_BMXP01000002.1"/>
</dbReference>
<feature type="signal peptide" evidence="2">
    <location>
        <begin position="1"/>
        <end position="26"/>
    </location>
</feature>
<evidence type="ECO:0000313" key="3">
    <source>
        <dbReference type="EMBL" id="GGW81690.1"/>
    </source>
</evidence>
<keyword evidence="4" id="KW-1185">Reference proteome</keyword>
<dbReference type="Proteomes" id="UP000631300">
    <property type="component" value="Unassembled WGS sequence"/>
</dbReference>
<feature type="chain" id="PRO_5038023701" description="PKD/Chitinase domain-containing protein" evidence="2">
    <location>
        <begin position="27"/>
        <end position="285"/>
    </location>
</feature>
<reference evidence="3" key="1">
    <citation type="journal article" date="2014" name="Int. J. Syst. Evol. Microbiol.">
        <title>Complete genome sequence of Corynebacterium casei LMG S-19264T (=DSM 44701T), isolated from a smear-ripened cheese.</title>
        <authorList>
            <consortium name="US DOE Joint Genome Institute (JGI-PGF)"/>
            <person name="Walter F."/>
            <person name="Albersmeier A."/>
            <person name="Kalinowski J."/>
            <person name="Ruckert C."/>
        </authorList>
    </citation>
    <scope>NUCLEOTIDE SEQUENCE</scope>
    <source>
        <strain evidence="3">KCTC 22164</strain>
    </source>
</reference>
<dbReference type="InterPro" id="IPR013783">
    <property type="entry name" value="Ig-like_fold"/>
</dbReference>
<dbReference type="PROSITE" id="PS51257">
    <property type="entry name" value="PROKAR_LIPOPROTEIN"/>
    <property type="match status" value="1"/>
</dbReference>